<feature type="compositionally biased region" description="Basic and acidic residues" evidence="1">
    <location>
        <begin position="1"/>
        <end position="10"/>
    </location>
</feature>
<comment type="caution">
    <text evidence="3">The sequence shown here is derived from an EMBL/GenBank/DDBJ whole genome shotgun (WGS) entry which is preliminary data.</text>
</comment>
<dbReference type="Proteomes" id="UP001530400">
    <property type="component" value="Unassembled WGS sequence"/>
</dbReference>
<organism evidence="3 4">
    <name type="scientific">Cyclotella atomus</name>
    <dbReference type="NCBI Taxonomy" id="382360"/>
    <lineage>
        <taxon>Eukaryota</taxon>
        <taxon>Sar</taxon>
        <taxon>Stramenopiles</taxon>
        <taxon>Ochrophyta</taxon>
        <taxon>Bacillariophyta</taxon>
        <taxon>Coscinodiscophyceae</taxon>
        <taxon>Thalassiosirophycidae</taxon>
        <taxon>Stephanodiscales</taxon>
        <taxon>Stephanodiscaceae</taxon>
        <taxon>Cyclotella</taxon>
    </lineage>
</organism>
<name>A0ABD3N2A1_9STRA</name>
<evidence type="ECO:0000313" key="4">
    <source>
        <dbReference type="Proteomes" id="UP001530400"/>
    </source>
</evidence>
<dbReference type="InterPro" id="IPR011992">
    <property type="entry name" value="EF-hand-dom_pair"/>
</dbReference>
<protein>
    <recommendedName>
        <fullName evidence="5">Calmodulin</fullName>
    </recommendedName>
</protein>
<dbReference type="EMBL" id="JALLPJ020001349">
    <property type="protein sequence ID" value="KAL3768351.1"/>
    <property type="molecule type" value="Genomic_DNA"/>
</dbReference>
<dbReference type="SUPFAM" id="SSF47473">
    <property type="entry name" value="EF-hand"/>
    <property type="match status" value="1"/>
</dbReference>
<keyword evidence="2" id="KW-0812">Transmembrane</keyword>
<keyword evidence="2" id="KW-1133">Transmembrane helix</keyword>
<reference evidence="3 4" key="1">
    <citation type="submission" date="2024-10" db="EMBL/GenBank/DDBJ databases">
        <title>Updated reference genomes for cyclostephanoid diatoms.</title>
        <authorList>
            <person name="Roberts W.R."/>
            <person name="Alverson A.J."/>
        </authorList>
    </citation>
    <scope>NUCLEOTIDE SEQUENCE [LARGE SCALE GENOMIC DNA]</scope>
    <source>
        <strain evidence="3 4">AJA010-31</strain>
    </source>
</reference>
<evidence type="ECO:0000256" key="1">
    <source>
        <dbReference type="SAM" id="MobiDB-lite"/>
    </source>
</evidence>
<proteinExistence type="predicted"/>
<evidence type="ECO:0008006" key="5">
    <source>
        <dbReference type="Google" id="ProtNLM"/>
    </source>
</evidence>
<feature type="region of interest" description="Disordered" evidence="1">
    <location>
        <begin position="1"/>
        <end position="42"/>
    </location>
</feature>
<accession>A0ABD3N2A1</accession>
<evidence type="ECO:0000313" key="3">
    <source>
        <dbReference type="EMBL" id="KAL3768351.1"/>
    </source>
</evidence>
<gene>
    <name evidence="3" type="ORF">ACHAWO_006754</name>
</gene>
<evidence type="ECO:0000256" key="2">
    <source>
        <dbReference type="SAM" id="Phobius"/>
    </source>
</evidence>
<dbReference type="AlphaFoldDB" id="A0ABD3N2A1"/>
<sequence length="334" mass="37311">MTSIEEDKPNKSVTINEELTASMIDEEQQDSEAGMPPSTRTMSQTTVLSDVGKMYDIDGDGKLDEAEQAMRDMDKTGRGYLTNDKVYELMLEHYNMQRSLLKSKRVVIGLGIFVILLTICNLGTSIAAAYLARETTINDKNELIDVDTGEAVSTQSMSDEFNYTRAYNETEGQRRLCAKTNGIYVCDTTSYLEIPLEEGQRLVRKCKKGETVNLKRTWLDGSDTMVALCPTRRGQYSLMKSRFQNGIEMSLTRYGSSATKDAAFYVLTGDDLIQELGEVCDETNDCADGLACMDDDIEACKAVCDKLRFGPSRLQPCYDECALKRSCQATFTDE</sequence>
<feature type="transmembrane region" description="Helical" evidence="2">
    <location>
        <begin position="106"/>
        <end position="132"/>
    </location>
</feature>
<keyword evidence="2" id="KW-0472">Membrane</keyword>
<keyword evidence="4" id="KW-1185">Reference proteome</keyword>